<name>F9SZK8_9VIBR</name>
<dbReference type="RefSeq" id="WP_004742561.1">
    <property type="nucleotide sequence ID" value="NZ_AFWI01000001.1"/>
</dbReference>
<reference evidence="2 3" key="2">
    <citation type="journal article" date="2012" name="Int. J. Syst. Evol. Microbiol.">
        <title>Vibrio caribbeanicus sp. nov., isolated from the marine sponge Scleritoderma cyanea.</title>
        <authorList>
            <person name="Hoffmann M."/>
            <person name="Monday S.R."/>
            <person name="Allard M.W."/>
            <person name="Strain E.A."/>
            <person name="Whittaker P."/>
            <person name="Naum M."/>
            <person name="McCarthy P.J."/>
            <person name="Lopez J.V."/>
            <person name="Fischer M."/>
            <person name="Brown E.W."/>
        </authorList>
    </citation>
    <scope>NUCLEOTIDE SEQUENCE [LARGE SCALE GENOMIC DNA]</scope>
    <source>
        <strain evidence="2 3">ATCC 19109</strain>
    </source>
</reference>
<dbReference type="PATRIC" id="fig|1051646.9.peg.386"/>
<sequence length="327" mass="38189">MRNRTYYRIDELSDVAQITLGDLKHAVENEGLSLHAWIKAENLGYVHFWTKKGVGKSVVLRGHFTYKGLIKLSAENSFELLVREEKSRVKYFLIEEPWRCSNFRKPYLALEEYSRSDFEFVQDNYLLPEEPFYACGEVQVGKDLFGALKRATKKPAGTFSDFFENVNADDKQSVHIVQMVLEPQNLRFKLDELTEHFGLDIGLVNGLETDYLRLTNRLTSGLLTENKQLPNLKGSEERIVTNPIEQIMVRILKDKGKDLSSDQVWRCLRVDVKNEDERIYDTDFVIECMDQNEIVRRSLDGESTVSTGRRRFRNLLVEVKKNFKFYY</sequence>
<proteinExistence type="predicted"/>
<dbReference type="HOGENOM" id="CLU_849782_0_0_6"/>
<dbReference type="KEGG" id="vtu:IX91_02040"/>
<dbReference type="GeneID" id="23443491"/>
<reference evidence="2" key="1">
    <citation type="submission" date="2011-08" db="EMBL/GenBank/DDBJ databases">
        <authorList>
            <person name="Hoffman M."/>
            <person name="Strain E.A."/>
            <person name="Brown E."/>
            <person name="Allard M.W."/>
        </authorList>
    </citation>
    <scope>NUCLEOTIDE SEQUENCE</scope>
    <source>
        <strain evidence="2">ATCC 19109</strain>
    </source>
</reference>
<evidence type="ECO:0000313" key="1">
    <source>
        <dbReference type="EMBL" id="AIW12993.1"/>
    </source>
</evidence>
<dbReference type="AlphaFoldDB" id="F9SZK8"/>
<dbReference type="Proteomes" id="UP000030071">
    <property type="component" value="Chromosome 1"/>
</dbReference>
<reference evidence="1 4" key="3">
    <citation type="submission" date="2014-08" db="EMBL/GenBank/DDBJ databases">
        <title>First Complete Genome Sequence of the Shellfish Pathogen Vibrio tubiashii.</title>
        <authorList>
            <person name="Richards G.P."/>
            <person name="Needleman D.S."/>
            <person name="Watson M.A."/>
            <person name="Bono J.L."/>
        </authorList>
    </citation>
    <scope>NUCLEOTIDE SEQUENCE [LARGE SCALE GENOMIC DNA]</scope>
    <source>
        <strain evidence="1 4">ATCC 19109</strain>
    </source>
</reference>
<organism evidence="1 4">
    <name type="scientific">Vibrio tubiashii ATCC 19109</name>
    <dbReference type="NCBI Taxonomy" id="1051646"/>
    <lineage>
        <taxon>Bacteria</taxon>
        <taxon>Pseudomonadati</taxon>
        <taxon>Pseudomonadota</taxon>
        <taxon>Gammaproteobacteria</taxon>
        <taxon>Vibrionales</taxon>
        <taxon>Vibrionaceae</taxon>
        <taxon>Vibrio</taxon>
        <taxon>Vibrio oreintalis group</taxon>
    </lineage>
</organism>
<keyword evidence="3" id="KW-1185">Reference proteome</keyword>
<dbReference type="STRING" id="1051646.IX91_02040"/>
<evidence type="ECO:0000313" key="4">
    <source>
        <dbReference type="Proteomes" id="UP000030071"/>
    </source>
</evidence>
<evidence type="ECO:0000313" key="3">
    <source>
        <dbReference type="Proteomes" id="UP000003836"/>
    </source>
</evidence>
<dbReference type="EMBL" id="CP009354">
    <property type="protein sequence ID" value="AIW12993.1"/>
    <property type="molecule type" value="Genomic_DNA"/>
</dbReference>
<dbReference type="EMBL" id="AFWI01000001">
    <property type="protein sequence ID" value="EGU59188.1"/>
    <property type="molecule type" value="Genomic_DNA"/>
</dbReference>
<protein>
    <submittedName>
        <fullName evidence="1">Uncharacterized protein</fullName>
    </submittedName>
</protein>
<gene>
    <name evidence="1" type="ORF">IX91_02040</name>
    <name evidence="2" type="ORF">VITU9109_25705</name>
</gene>
<evidence type="ECO:0000313" key="2">
    <source>
        <dbReference type="EMBL" id="EGU59188.1"/>
    </source>
</evidence>
<dbReference type="eggNOG" id="ENOG5031Q18">
    <property type="taxonomic scope" value="Bacteria"/>
</dbReference>
<accession>F9SZK8</accession>
<dbReference type="Proteomes" id="UP000003836">
    <property type="component" value="Unassembled WGS sequence"/>
</dbReference>